<name>A0A7C3ZI25_9CYAN</name>
<dbReference type="EMBL" id="DSPX01000141">
    <property type="protein sequence ID" value="HGG01740.1"/>
    <property type="molecule type" value="Genomic_DNA"/>
</dbReference>
<gene>
    <name evidence="2" type="ORF">ENR15_14085</name>
</gene>
<accession>A0A7C3ZI25</accession>
<dbReference type="InterPro" id="IPR029063">
    <property type="entry name" value="SAM-dependent_MTases_sf"/>
</dbReference>
<dbReference type="AlphaFoldDB" id="A0A7C3ZI25"/>
<dbReference type="SUPFAM" id="SSF53335">
    <property type="entry name" value="S-adenosyl-L-methionine-dependent methyltransferases"/>
    <property type="match status" value="1"/>
</dbReference>
<keyword evidence="2" id="KW-0808">Transferase</keyword>
<proteinExistence type="predicted"/>
<keyword evidence="2" id="KW-0489">Methyltransferase</keyword>
<dbReference type="GO" id="GO:0032259">
    <property type="term" value="P:methylation"/>
    <property type="evidence" value="ECO:0007669"/>
    <property type="project" value="UniProtKB-KW"/>
</dbReference>
<comment type="caution">
    <text evidence="2">The sequence shown here is derived from an EMBL/GenBank/DDBJ whole genome shotgun (WGS) entry which is preliminary data.</text>
</comment>
<dbReference type="Pfam" id="PF13847">
    <property type="entry name" value="Methyltransf_31"/>
    <property type="match status" value="1"/>
</dbReference>
<dbReference type="CDD" id="cd02440">
    <property type="entry name" value="AdoMet_MTases"/>
    <property type="match status" value="1"/>
</dbReference>
<evidence type="ECO:0000313" key="2">
    <source>
        <dbReference type="EMBL" id="HGG01740.1"/>
    </source>
</evidence>
<dbReference type="PANTHER" id="PTHR43464:SF91">
    <property type="entry name" value="SLL0487 PROTEIN"/>
    <property type="match status" value="1"/>
</dbReference>
<organism evidence="2">
    <name type="scientific">Planktothricoides sp. SpSt-374</name>
    <dbReference type="NCBI Taxonomy" id="2282167"/>
    <lineage>
        <taxon>Bacteria</taxon>
        <taxon>Bacillati</taxon>
        <taxon>Cyanobacteriota</taxon>
        <taxon>Cyanophyceae</taxon>
        <taxon>Oscillatoriophycideae</taxon>
        <taxon>Oscillatoriales</taxon>
        <taxon>Oscillatoriaceae</taxon>
        <taxon>Planktothricoides</taxon>
    </lineage>
</organism>
<dbReference type="InterPro" id="IPR025714">
    <property type="entry name" value="Methyltranfer_dom"/>
</dbReference>
<evidence type="ECO:0000259" key="1">
    <source>
        <dbReference type="Pfam" id="PF13847"/>
    </source>
</evidence>
<protein>
    <submittedName>
        <fullName evidence="2">Methyltransferase domain-containing protein</fullName>
    </submittedName>
</protein>
<dbReference type="Gene3D" id="3.40.50.150">
    <property type="entry name" value="Vaccinia Virus protein VP39"/>
    <property type="match status" value="1"/>
</dbReference>
<reference evidence="2" key="1">
    <citation type="journal article" date="2020" name="mSystems">
        <title>Genome- and Community-Level Interaction Insights into Carbon Utilization and Element Cycling Functions of Hydrothermarchaeota in Hydrothermal Sediment.</title>
        <authorList>
            <person name="Zhou Z."/>
            <person name="Liu Y."/>
            <person name="Xu W."/>
            <person name="Pan J."/>
            <person name="Luo Z.H."/>
            <person name="Li M."/>
        </authorList>
    </citation>
    <scope>NUCLEOTIDE SEQUENCE [LARGE SCALE GENOMIC DNA]</scope>
    <source>
        <strain evidence="2">SpSt-374</strain>
    </source>
</reference>
<dbReference type="GO" id="GO:0008168">
    <property type="term" value="F:methyltransferase activity"/>
    <property type="evidence" value="ECO:0007669"/>
    <property type="project" value="UniProtKB-KW"/>
</dbReference>
<dbReference type="PANTHER" id="PTHR43464">
    <property type="entry name" value="METHYLTRANSFERASE"/>
    <property type="match status" value="1"/>
</dbReference>
<sequence length="441" mass="50492">MNAQPSESLEKIRQQFDTGPYPRVPLQTSPKGDLNLLYFHNLVTAYYRRNQKVADTQGKWILDAGCGSGHKALALAEANPGAKIIGIDISDVSVDLARQRLAYHGFENAEFYAISIDDIADLGFQFDYINCDEVLYLIPDIHRGLQSFKSVLKSDGIIRTNLHSSSQRYTFYRAQELFKFMGLMEDNPGETELEICRDFMQAVNDSIFLKARTWDVKHSGRDEWVLANYLLQGDKGYSIPEMFAALKAADLEFVSMVNWRCWELRDLFQDPDNLPPVFGISLGEISLEQQLRIFELLERRHRLLDFWCGHHQGDRPRVAVADWTEADWRRATVQLHPQLQNSQVKADLIDCIASRAAWEISKYIKDVTPHPVYIDSRVGACLLPLWDGPQPVMAIVRRWGEIAPLDPVSLEEMDEARAEQVVRELLVKLESYLYLLLELSA</sequence>
<feature type="domain" description="Methyltransferase" evidence="1">
    <location>
        <begin position="57"/>
        <end position="164"/>
    </location>
</feature>